<dbReference type="Pfam" id="PF00753">
    <property type="entry name" value="Lactamase_B"/>
    <property type="match status" value="1"/>
</dbReference>
<accession>A0A1K0IFT5</accession>
<dbReference type="AlphaFoldDB" id="A0A1K0IFT5"/>
<dbReference type="PANTHER" id="PTHR43223">
    <property type="entry name" value="ALKYL/ARYL-SULFATASE"/>
    <property type="match status" value="1"/>
</dbReference>
<dbReference type="SMART" id="SM00849">
    <property type="entry name" value="Lactamase_B"/>
    <property type="match status" value="1"/>
</dbReference>
<reference evidence="2" key="1">
    <citation type="submission" date="2016-09" db="EMBL/GenBank/DDBJ databases">
        <authorList>
            <person name="Capua I."/>
            <person name="De Benedictis P."/>
            <person name="Joannis T."/>
            <person name="Lombin L.H."/>
            <person name="Cattoli G."/>
        </authorList>
    </citation>
    <scope>NUCLEOTIDE SEQUENCE</scope>
    <source>
        <strain evidence="2">B9</strain>
    </source>
</reference>
<feature type="domain" description="Metallo-beta-lactamase" evidence="1">
    <location>
        <begin position="41"/>
        <end position="241"/>
    </location>
</feature>
<sequence>MQANTTQAIEERVKPNIGLGVLVRSEYFTNLIPGVHTLGGQGNSLAIETARGVVIVDAGPGGGVTRAMITRLRELSAAPVLAIVYSHGHSGYNAGARLWQEHAAEHGEPQPTLIAQAGVPARYRRYTETAQLQAWLNSRQFRKTLQPASADSYPMPDQTFDSRMVIDGGDRRIELIAAPSETDDALAVWLPESRFLYGGASMIRSIPNVGTPLRTIRDPLRWANTLERLYALNPIQVLPEFGDPIADPQEIHDAFQVPIRALRYLRDAVVERMNAGMNEREILHDMVYPEALFGHKWMRPIYGDPEYIVREIWRMENGWWDRNPTHLHPARPAEAANAVLSALGNPGHVLDEARRLQAEGDTQLALHVIDLLALADPVIPEVVAARALKAALCRQRAEQMRSIVSRQILLSSAEDLLGLPIGSTSAEDPPADFSWN</sequence>
<organism evidence="2">
    <name type="scientific">Cupriavidus necator</name>
    <name type="common">Alcaligenes eutrophus</name>
    <name type="synonym">Ralstonia eutropha</name>
    <dbReference type="NCBI Taxonomy" id="106590"/>
    <lineage>
        <taxon>Bacteria</taxon>
        <taxon>Pseudomonadati</taxon>
        <taxon>Pseudomonadota</taxon>
        <taxon>Betaproteobacteria</taxon>
        <taxon>Burkholderiales</taxon>
        <taxon>Burkholderiaceae</taxon>
        <taxon>Cupriavidus</taxon>
    </lineage>
</organism>
<name>A0A1K0IFT5_CUPNE</name>
<evidence type="ECO:0000259" key="1">
    <source>
        <dbReference type="SMART" id="SM00849"/>
    </source>
</evidence>
<dbReference type="PANTHER" id="PTHR43223:SF2">
    <property type="entry name" value="METALLO-BETA-LACTAMASE DOMAIN-CONTAINING PROTEIN"/>
    <property type="match status" value="1"/>
</dbReference>
<dbReference type="Gene3D" id="1.25.40.880">
    <property type="entry name" value="Alkyl sulfatase, dimerisation domain"/>
    <property type="match status" value="1"/>
</dbReference>
<gene>
    <name evidence="2" type="ORF">CNECB9_2850008</name>
</gene>
<dbReference type="SUPFAM" id="SSF56281">
    <property type="entry name" value="Metallo-hydrolase/oxidoreductase"/>
    <property type="match status" value="1"/>
</dbReference>
<dbReference type="InterPro" id="IPR001279">
    <property type="entry name" value="Metallo-B-lactamas"/>
</dbReference>
<dbReference type="RefSeq" id="WP_340525489.1">
    <property type="nucleotide sequence ID" value="NZ_FMSH01000207.1"/>
</dbReference>
<dbReference type="InterPro" id="IPR052195">
    <property type="entry name" value="Bact_Alkyl/Aryl-Sulfatase"/>
</dbReference>
<evidence type="ECO:0000313" key="2">
    <source>
        <dbReference type="EMBL" id="SCU76208.1"/>
    </source>
</evidence>
<dbReference type="Gene3D" id="3.60.15.10">
    <property type="entry name" value="Ribonuclease Z/Hydroxyacylglutathione hydrolase-like"/>
    <property type="match status" value="1"/>
</dbReference>
<dbReference type="Pfam" id="PF14863">
    <property type="entry name" value="Alkyl_sulf_dimr"/>
    <property type="match status" value="1"/>
</dbReference>
<dbReference type="InterPro" id="IPR038536">
    <property type="entry name" value="Alkyl/aryl-sulf_dimr_sf"/>
</dbReference>
<protein>
    <submittedName>
        <fullName evidence="2">Beta-lactamase domain containing protein</fullName>
    </submittedName>
</protein>
<dbReference type="InterPro" id="IPR036866">
    <property type="entry name" value="RibonucZ/Hydroxyglut_hydro"/>
</dbReference>
<proteinExistence type="predicted"/>
<dbReference type="InterPro" id="IPR029228">
    <property type="entry name" value="Alkyl_sulf_dimr"/>
</dbReference>
<dbReference type="GO" id="GO:0046983">
    <property type="term" value="F:protein dimerization activity"/>
    <property type="evidence" value="ECO:0007669"/>
    <property type="project" value="InterPro"/>
</dbReference>
<dbReference type="EMBL" id="FMSH01000207">
    <property type="protein sequence ID" value="SCU76208.1"/>
    <property type="molecule type" value="Genomic_DNA"/>
</dbReference>